<dbReference type="Proteomes" id="UP000671910">
    <property type="component" value="Chromosome"/>
</dbReference>
<dbReference type="KEGG" id="ebz:J7S26_02900"/>
<dbReference type="EC" id="2.4.-.-" evidence="5"/>
<dbReference type="RefSeq" id="WP_166339621.1">
    <property type="nucleotide sequence ID" value="NZ_CP072829.1"/>
</dbReference>
<reference evidence="4 6" key="1">
    <citation type="submission" date="2019-11" db="EMBL/GenBank/DDBJ databases">
        <title>Eggerthellaceae novel genus isolated from the rectal contents of marmort.</title>
        <authorList>
            <person name="Zhang G."/>
        </authorList>
    </citation>
    <scope>NUCLEOTIDE SEQUENCE [LARGE SCALE GENOMIC DNA]</scope>
    <source>
        <strain evidence="4">Zg-886</strain>
        <strain evidence="6">zg-886</strain>
    </source>
</reference>
<dbReference type="InterPro" id="IPR001173">
    <property type="entry name" value="Glyco_trans_2-like"/>
</dbReference>
<dbReference type="Proteomes" id="UP000636394">
    <property type="component" value="Unassembled WGS sequence"/>
</dbReference>
<dbReference type="Gene3D" id="3.90.550.10">
    <property type="entry name" value="Spore Coat Polysaccharide Biosynthesis Protein SpsA, Chain A"/>
    <property type="match status" value="1"/>
</dbReference>
<feature type="domain" description="Glycosyltransferase 2-like" evidence="3">
    <location>
        <begin position="7"/>
        <end position="128"/>
    </location>
</feature>
<dbReference type="AlphaFoldDB" id="A0A9E6SV43"/>
<evidence type="ECO:0000313" key="7">
    <source>
        <dbReference type="Proteomes" id="UP000671910"/>
    </source>
</evidence>
<organism evidence="5 7">
    <name type="scientific">Xiamenia xianingshaonis</name>
    <dbReference type="NCBI Taxonomy" id="2682776"/>
    <lineage>
        <taxon>Bacteria</taxon>
        <taxon>Bacillati</taxon>
        <taxon>Actinomycetota</taxon>
        <taxon>Coriobacteriia</taxon>
        <taxon>Eggerthellales</taxon>
        <taxon>Eggerthellaceae</taxon>
        <taxon>Xiamenia</taxon>
    </lineage>
</organism>
<accession>A0A9E6SV43</accession>
<dbReference type="Pfam" id="PF00535">
    <property type="entry name" value="Glycos_transf_2"/>
    <property type="match status" value="1"/>
</dbReference>
<keyword evidence="6" id="KW-1185">Reference proteome</keyword>
<dbReference type="EMBL" id="WPCR01000007">
    <property type="protein sequence ID" value="NHM14401.1"/>
    <property type="molecule type" value="Genomic_DNA"/>
</dbReference>
<dbReference type="PANTHER" id="PTHR22916:SF51">
    <property type="entry name" value="GLYCOSYLTRANSFERASE EPSH-RELATED"/>
    <property type="match status" value="1"/>
</dbReference>
<dbReference type="InterPro" id="IPR029044">
    <property type="entry name" value="Nucleotide-diphossugar_trans"/>
</dbReference>
<name>A0A9E6SV43_9ACTN</name>
<evidence type="ECO:0000313" key="5">
    <source>
        <dbReference type="EMBL" id="QTU84877.1"/>
    </source>
</evidence>
<evidence type="ECO:0000313" key="6">
    <source>
        <dbReference type="Proteomes" id="UP000636394"/>
    </source>
</evidence>
<reference evidence="5" key="2">
    <citation type="submission" date="2021-04" db="EMBL/GenBank/DDBJ databases">
        <title>Novel species in family Eggerthellaceae.</title>
        <authorList>
            <person name="Zhang G."/>
        </authorList>
    </citation>
    <scope>NUCLEOTIDE SEQUENCE</scope>
    <source>
        <strain evidence="5">Zg-886</strain>
    </source>
</reference>
<keyword evidence="1 5" id="KW-0328">Glycosyltransferase</keyword>
<sequence>MDDPLLSIIVPVYNIAPYLDECLESLCGQTYRNLEVVCIDDGSTDGSADVLRAWEARNERVRVVFQPNGGVSRARNHGLDVATGDYVAFVDGDDYLDLDAAEKLLAAARENDADIVVFGGRAFPETRWVTEVFGPRDVVRTGDGCAMIFEEKGCIPSASNKIFRRSLIEAEHLRFNERLVLGEDTSFSFFAFPAARTVAFLSDRFYHYRFERAGSAVTENFKKRAWQLNHHVEVLDYIAGEWARRGLLDGRRTQLLGAICFIFYDFDELSPADRVPFARHFKEAFDRHFSPADLARPMGRNERYRYELFLELARDGLTRAQAATAMARYRAKMAAVALNRKRAALMSSKDA</sequence>
<evidence type="ECO:0000256" key="2">
    <source>
        <dbReference type="ARBA" id="ARBA00022679"/>
    </source>
</evidence>
<keyword evidence="2 5" id="KW-0808">Transferase</keyword>
<evidence type="ECO:0000259" key="3">
    <source>
        <dbReference type="Pfam" id="PF00535"/>
    </source>
</evidence>
<protein>
    <submittedName>
        <fullName evidence="5">Glycosyltransferase</fullName>
        <ecNumber evidence="5">2.4.-.-</ecNumber>
    </submittedName>
</protein>
<dbReference type="GO" id="GO:0016757">
    <property type="term" value="F:glycosyltransferase activity"/>
    <property type="evidence" value="ECO:0007669"/>
    <property type="project" value="UniProtKB-KW"/>
</dbReference>
<dbReference type="CDD" id="cd00761">
    <property type="entry name" value="Glyco_tranf_GTA_type"/>
    <property type="match status" value="1"/>
</dbReference>
<dbReference type="PANTHER" id="PTHR22916">
    <property type="entry name" value="GLYCOSYLTRANSFERASE"/>
    <property type="match status" value="1"/>
</dbReference>
<gene>
    <name evidence="4" type="ORF">GMI68_06420</name>
    <name evidence="5" type="ORF">J7S26_02900</name>
</gene>
<evidence type="ECO:0000313" key="4">
    <source>
        <dbReference type="EMBL" id="NHM14401.1"/>
    </source>
</evidence>
<dbReference type="SUPFAM" id="SSF53448">
    <property type="entry name" value="Nucleotide-diphospho-sugar transferases"/>
    <property type="match status" value="1"/>
</dbReference>
<evidence type="ECO:0000256" key="1">
    <source>
        <dbReference type="ARBA" id="ARBA00022676"/>
    </source>
</evidence>
<dbReference type="EMBL" id="CP072829">
    <property type="protein sequence ID" value="QTU84877.1"/>
    <property type="molecule type" value="Genomic_DNA"/>
</dbReference>
<proteinExistence type="predicted"/>